<dbReference type="EMBL" id="JBFXLR010000004">
    <property type="protein sequence ID" value="KAL2859070.1"/>
    <property type="molecule type" value="Genomic_DNA"/>
</dbReference>
<gene>
    <name evidence="1" type="ORF">BJX68DRAFT_227761</name>
</gene>
<dbReference type="RefSeq" id="XP_070904034.1">
    <property type="nucleotide sequence ID" value="XM_071038740.1"/>
</dbReference>
<sequence length="95" mass="10569">MSSRSVFCIPSSKRPWLRRTTIAYIAWFLQVLEQLAPRIVRSSASELLGRTSRTHVLSAETLEHADSITPTPGKQIRIPRQSFVENTGSGCSVAQ</sequence>
<reference evidence="1 2" key="1">
    <citation type="submission" date="2024-07" db="EMBL/GenBank/DDBJ databases">
        <title>Section-level genome sequencing and comparative genomics of Aspergillus sections Usti and Cavernicolus.</title>
        <authorList>
            <consortium name="Lawrence Berkeley National Laboratory"/>
            <person name="Nybo J.L."/>
            <person name="Vesth T.C."/>
            <person name="Theobald S."/>
            <person name="Frisvad J.C."/>
            <person name="Larsen T.O."/>
            <person name="Kjaerboelling I."/>
            <person name="Rothschild-Mancinelli K."/>
            <person name="Lyhne E.K."/>
            <person name="Kogle M.E."/>
            <person name="Barry K."/>
            <person name="Clum A."/>
            <person name="Na H."/>
            <person name="Ledsgaard L."/>
            <person name="Lin J."/>
            <person name="Lipzen A."/>
            <person name="Kuo A."/>
            <person name="Riley R."/>
            <person name="Mondo S."/>
            <person name="LaButti K."/>
            <person name="Haridas S."/>
            <person name="Pangalinan J."/>
            <person name="Salamov A.A."/>
            <person name="Simmons B.A."/>
            <person name="Magnuson J.K."/>
            <person name="Chen J."/>
            <person name="Drula E."/>
            <person name="Henrissat B."/>
            <person name="Wiebenga A."/>
            <person name="Lubbers R.J."/>
            <person name="Gomes A.C."/>
            <person name="Macurrencykelacurrency M.R."/>
            <person name="Stajich J."/>
            <person name="Grigoriev I.V."/>
            <person name="Mortensen U.H."/>
            <person name="De vries R.P."/>
            <person name="Baker S.E."/>
            <person name="Andersen M.R."/>
        </authorList>
    </citation>
    <scope>NUCLEOTIDE SEQUENCE [LARGE SCALE GENOMIC DNA]</scope>
    <source>
        <strain evidence="1 2">CBS 756.74</strain>
    </source>
</reference>
<organism evidence="1 2">
    <name type="scientific">Aspergillus pseudodeflectus</name>
    <dbReference type="NCBI Taxonomy" id="176178"/>
    <lineage>
        <taxon>Eukaryota</taxon>
        <taxon>Fungi</taxon>
        <taxon>Dikarya</taxon>
        <taxon>Ascomycota</taxon>
        <taxon>Pezizomycotina</taxon>
        <taxon>Eurotiomycetes</taxon>
        <taxon>Eurotiomycetidae</taxon>
        <taxon>Eurotiales</taxon>
        <taxon>Aspergillaceae</taxon>
        <taxon>Aspergillus</taxon>
        <taxon>Aspergillus subgen. Nidulantes</taxon>
    </lineage>
</organism>
<keyword evidence="2" id="KW-1185">Reference proteome</keyword>
<evidence type="ECO:0000313" key="1">
    <source>
        <dbReference type="EMBL" id="KAL2859070.1"/>
    </source>
</evidence>
<dbReference type="GeneID" id="98153904"/>
<protein>
    <submittedName>
        <fullName evidence="1">Uncharacterized protein</fullName>
    </submittedName>
</protein>
<accession>A0ABR4L3G6</accession>
<comment type="caution">
    <text evidence="1">The sequence shown here is derived from an EMBL/GenBank/DDBJ whole genome shotgun (WGS) entry which is preliminary data.</text>
</comment>
<dbReference type="Proteomes" id="UP001610444">
    <property type="component" value="Unassembled WGS sequence"/>
</dbReference>
<evidence type="ECO:0000313" key="2">
    <source>
        <dbReference type="Proteomes" id="UP001610444"/>
    </source>
</evidence>
<name>A0ABR4L3G6_9EURO</name>
<proteinExistence type="predicted"/>